<accession>B9KAJ5</accession>
<dbReference type="Gene3D" id="3.40.50.10050">
    <property type="entry name" value="Translation initiation factor IF- 2, domain 3"/>
    <property type="match status" value="1"/>
</dbReference>
<dbReference type="SUPFAM" id="SSF50447">
    <property type="entry name" value="Translation proteins"/>
    <property type="match status" value="2"/>
</dbReference>
<name>B9KAJ5_THENN</name>
<dbReference type="InterPro" id="IPR015760">
    <property type="entry name" value="TIF_IF2"/>
</dbReference>
<dbReference type="FunFam" id="3.40.50.300:FF:000019">
    <property type="entry name" value="Translation initiation factor IF-2"/>
    <property type="match status" value="1"/>
</dbReference>
<dbReference type="NCBIfam" id="TIGR00231">
    <property type="entry name" value="small_GTP"/>
    <property type="match status" value="1"/>
</dbReference>
<keyword evidence="3 8" id="KW-0396">Initiation factor</keyword>
<dbReference type="STRING" id="309803.CTN_1802"/>
<gene>
    <name evidence="8" type="primary">infB</name>
    <name evidence="12" type="ordered locus">CTN_1802</name>
</gene>
<keyword evidence="6 8" id="KW-0342">GTP-binding</keyword>
<dbReference type="InterPro" id="IPR000795">
    <property type="entry name" value="T_Tr_GTP-bd_dom"/>
</dbReference>
<dbReference type="FunFam" id="2.40.30.10:FF:000008">
    <property type="entry name" value="Translation initiation factor IF-2"/>
    <property type="match status" value="1"/>
</dbReference>
<dbReference type="GO" id="GO:0003743">
    <property type="term" value="F:translation initiation factor activity"/>
    <property type="evidence" value="ECO:0007669"/>
    <property type="project" value="UniProtKB-UniRule"/>
</dbReference>
<organism evidence="12 13">
    <name type="scientific">Thermotoga neapolitana (strain ATCC 49049 / DSM 4359 / NBRC 107923 / NS-E)</name>
    <dbReference type="NCBI Taxonomy" id="309803"/>
    <lineage>
        <taxon>Bacteria</taxon>
        <taxon>Thermotogati</taxon>
        <taxon>Thermotogota</taxon>
        <taxon>Thermotogae</taxon>
        <taxon>Thermotogales</taxon>
        <taxon>Thermotogaceae</taxon>
        <taxon>Thermotoga</taxon>
    </lineage>
</organism>
<feature type="binding site" evidence="8">
    <location>
        <begin position="189"/>
        <end position="196"/>
    </location>
    <ligand>
        <name>GTP</name>
        <dbReference type="ChEBI" id="CHEBI:37565"/>
    </ligand>
</feature>
<keyword evidence="8" id="KW-0963">Cytoplasm</keyword>
<feature type="coiled-coil region" evidence="10">
    <location>
        <begin position="131"/>
        <end position="177"/>
    </location>
</feature>
<dbReference type="Pfam" id="PF04760">
    <property type="entry name" value="IF2_N"/>
    <property type="match status" value="1"/>
</dbReference>
<evidence type="ECO:0000256" key="7">
    <source>
        <dbReference type="ARBA" id="ARBA00025162"/>
    </source>
</evidence>
<evidence type="ECO:0000256" key="1">
    <source>
        <dbReference type="ARBA" id="ARBA00007733"/>
    </source>
</evidence>
<keyword evidence="5 8" id="KW-0648">Protein biosynthesis</keyword>
<dbReference type="InterPro" id="IPR053905">
    <property type="entry name" value="EF-G-like_DII"/>
</dbReference>
<dbReference type="eggNOG" id="COG0532">
    <property type="taxonomic scope" value="Bacteria"/>
</dbReference>
<dbReference type="NCBIfam" id="TIGR00487">
    <property type="entry name" value="IF-2"/>
    <property type="match status" value="1"/>
</dbReference>
<dbReference type="HAMAP" id="MF_00100_B">
    <property type="entry name" value="IF_2_B"/>
    <property type="match status" value="1"/>
</dbReference>
<evidence type="ECO:0000256" key="10">
    <source>
        <dbReference type="SAM" id="Coils"/>
    </source>
</evidence>
<feature type="domain" description="Tr-type G" evidence="11">
    <location>
        <begin position="180"/>
        <end position="348"/>
    </location>
</feature>
<keyword evidence="13" id="KW-1185">Reference proteome</keyword>
<dbReference type="PANTHER" id="PTHR43381">
    <property type="entry name" value="TRANSLATION INITIATION FACTOR IF-2-RELATED"/>
    <property type="match status" value="1"/>
</dbReference>
<evidence type="ECO:0000256" key="8">
    <source>
        <dbReference type="HAMAP-Rule" id="MF_00100"/>
    </source>
</evidence>
<comment type="function">
    <text evidence="7 8 9">One of the essential components for the initiation of protein synthesis. Protects formylmethionyl-tRNA from spontaneous hydrolysis and promotes its binding to the 30S ribosomal subunits. Also involved in the hydrolysis of GTP during the formation of the 70S ribosomal complex.</text>
</comment>
<reference evidence="12 13" key="1">
    <citation type="journal article" date="2009" name="Biosci. Biotechnol. Biochem.">
        <title>WeGAS: a web-based microbial genome annotation system.</title>
        <authorList>
            <person name="Lee D."/>
            <person name="Seo H."/>
            <person name="Park C."/>
            <person name="Park K."/>
        </authorList>
    </citation>
    <scope>NUCLEOTIDE SEQUENCE [LARGE SCALE GENOMIC DNA]</scope>
    <source>
        <strain evidence="13">ATCC 49049 / DSM 4359 / NBRC 107923 / NS-E</strain>
    </source>
</reference>
<comment type="similarity">
    <text evidence="1 8 9">Belongs to the TRAFAC class translation factor GTPase superfamily. Classic translation factor GTPase family. IF-2 subfamily.</text>
</comment>
<evidence type="ECO:0000259" key="11">
    <source>
        <dbReference type="PROSITE" id="PS51722"/>
    </source>
</evidence>
<dbReference type="GO" id="GO:0005829">
    <property type="term" value="C:cytosol"/>
    <property type="evidence" value="ECO:0007669"/>
    <property type="project" value="TreeGrafter"/>
</dbReference>
<dbReference type="InterPro" id="IPR005225">
    <property type="entry name" value="Small_GTP-bd"/>
</dbReference>
<evidence type="ECO:0000313" key="13">
    <source>
        <dbReference type="Proteomes" id="UP000000445"/>
    </source>
</evidence>
<protein>
    <recommendedName>
        <fullName evidence="2 8">Translation initiation factor IF-2</fullName>
    </recommendedName>
</protein>
<dbReference type="CDD" id="cd01887">
    <property type="entry name" value="IF2_eIF5B"/>
    <property type="match status" value="1"/>
</dbReference>
<sequence>MIEVARLRVYELAKKLNMSPKELLQELEELGVSVKSHMSFVDEEIANIIIDLLEEDRGKKSKQPSKSKRESDEEIEKEVVEKKKRRKITLKPDELKLDIIAEKIGVPQNKIIQDMFVKRGIALRPGQILKLEEVDQILKEYKVEVELEEEQAPEEEIDEFELLEKKYQELYEKEKDKLVPRPPVVTVMGHVDHGKTTLLDRIRSTRVAEKEEGGITQSIGAYQVEVNGKKITFIDTPGHELFTEMRARGAQATDIVVLVVAADDGVMPQTIEAYNHAKAANVPIIVAINKIDKPNANVEKTKQELVEKLGLIPEEWGGDTIVVPISARTGQGVDELLEMILLVAEMNEIKCYPEGPARGVIIESKLDKKMGPVASVIVKDGVLRVGDAVVAANTYGKVRNLFDDRMRPIKEALPSQPVMILGFEDVPDVHSNVYAVESVEKARNIVEKRLERLESQKQTKKHVNLEELMKMMQEKDKKILNLILKADTYGSVAALRNAINKLQSKEIELNIVHAGVGEISTSDVMLAAAVDGVILGFRVKVNNKARKLAEQEGVDVRTYSIIYKLVDDLKLALEGMLEPEEVEEVIGHGEIKKVFKISKVGKVAGVQMLDGKADKDGFVRIYRNGQLIFEGKIESLKHYKEDVKVVEAPQECGIKFAGFDDIQEGDELEFYVIKKVKRKPTFVEEQMAQEQK</sequence>
<dbReference type="InterPro" id="IPR044145">
    <property type="entry name" value="IF2_II"/>
</dbReference>
<feature type="binding site" evidence="8">
    <location>
        <begin position="289"/>
        <end position="292"/>
    </location>
    <ligand>
        <name>GTP</name>
        <dbReference type="ChEBI" id="CHEBI:37565"/>
    </ligand>
</feature>
<dbReference type="CDD" id="cd03702">
    <property type="entry name" value="IF2_mtIF2_II"/>
    <property type="match status" value="1"/>
</dbReference>
<evidence type="ECO:0000256" key="6">
    <source>
        <dbReference type="ARBA" id="ARBA00023134"/>
    </source>
</evidence>
<dbReference type="SUPFAM" id="SSF52156">
    <property type="entry name" value="Initiation factor IF2/eIF5b, domain 3"/>
    <property type="match status" value="1"/>
</dbReference>
<dbReference type="AlphaFoldDB" id="B9KAJ5"/>
<dbReference type="Gene3D" id="2.40.30.10">
    <property type="entry name" value="Translation factors"/>
    <property type="match status" value="2"/>
</dbReference>
<dbReference type="Pfam" id="PF22042">
    <property type="entry name" value="EF-G_D2"/>
    <property type="match status" value="1"/>
</dbReference>
<dbReference type="GO" id="GO:0005525">
    <property type="term" value="F:GTP binding"/>
    <property type="evidence" value="ECO:0007669"/>
    <property type="project" value="UniProtKB-KW"/>
</dbReference>
<dbReference type="InterPro" id="IPR027417">
    <property type="entry name" value="P-loop_NTPase"/>
</dbReference>
<dbReference type="FunFam" id="2.40.30.10:FF:000054">
    <property type="entry name" value="Translation initiation factor IF-2"/>
    <property type="match status" value="1"/>
</dbReference>
<evidence type="ECO:0000256" key="3">
    <source>
        <dbReference type="ARBA" id="ARBA00022540"/>
    </source>
</evidence>
<feature type="coiled-coil region" evidence="10">
    <location>
        <begin position="436"/>
        <end position="485"/>
    </location>
</feature>
<evidence type="ECO:0000256" key="5">
    <source>
        <dbReference type="ARBA" id="ARBA00022917"/>
    </source>
</evidence>
<dbReference type="PANTHER" id="PTHR43381:SF5">
    <property type="entry name" value="TR-TYPE G DOMAIN-CONTAINING PROTEIN"/>
    <property type="match status" value="1"/>
</dbReference>
<dbReference type="Gene3D" id="1.10.10.2480">
    <property type="match status" value="1"/>
</dbReference>
<dbReference type="CDD" id="cd03692">
    <property type="entry name" value="mtIF2_IVc"/>
    <property type="match status" value="1"/>
</dbReference>
<dbReference type="EMBL" id="CP000916">
    <property type="protein sequence ID" value="ACM23978.1"/>
    <property type="molecule type" value="Genomic_DNA"/>
</dbReference>
<feature type="binding site" evidence="8">
    <location>
        <begin position="235"/>
        <end position="239"/>
    </location>
    <ligand>
        <name>GTP</name>
        <dbReference type="ChEBI" id="CHEBI:37565"/>
    </ligand>
</feature>
<dbReference type="KEGG" id="tna:CTN_1802"/>
<keyword evidence="4 8" id="KW-0547">Nucleotide-binding</keyword>
<evidence type="ECO:0000256" key="9">
    <source>
        <dbReference type="RuleBase" id="RU000644"/>
    </source>
</evidence>
<dbReference type="InterPro" id="IPR009000">
    <property type="entry name" value="Transl_B-barrel_sf"/>
</dbReference>
<dbReference type="SUPFAM" id="SSF52540">
    <property type="entry name" value="P-loop containing nucleoside triphosphate hydrolases"/>
    <property type="match status" value="1"/>
</dbReference>
<evidence type="ECO:0000256" key="4">
    <source>
        <dbReference type="ARBA" id="ARBA00022741"/>
    </source>
</evidence>
<comment type="caution">
    <text evidence="8">Lacks conserved residue(s) required for the propagation of feature annotation.</text>
</comment>
<proteinExistence type="inferred from homology"/>
<dbReference type="InterPro" id="IPR036925">
    <property type="entry name" value="TIF_IF2_dom3_sf"/>
</dbReference>
<dbReference type="PROSITE" id="PS51722">
    <property type="entry name" value="G_TR_2"/>
    <property type="match status" value="1"/>
</dbReference>
<dbReference type="Proteomes" id="UP000000445">
    <property type="component" value="Chromosome"/>
</dbReference>
<dbReference type="HOGENOM" id="CLU_006301_5_1_0"/>
<dbReference type="Pfam" id="PF00009">
    <property type="entry name" value="GTP_EFTU"/>
    <property type="match status" value="1"/>
</dbReference>
<evidence type="ECO:0000256" key="2">
    <source>
        <dbReference type="ARBA" id="ARBA00020675"/>
    </source>
</evidence>
<dbReference type="InterPro" id="IPR023115">
    <property type="entry name" value="TIF_IF2_dom3"/>
</dbReference>
<dbReference type="Pfam" id="PF11987">
    <property type="entry name" value="IF-2"/>
    <property type="match status" value="1"/>
</dbReference>
<dbReference type="FunFam" id="3.40.50.10050:FF:000001">
    <property type="entry name" value="Translation initiation factor IF-2"/>
    <property type="match status" value="1"/>
</dbReference>
<dbReference type="GO" id="GO:0003924">
    <property type="term" value="F:GTPase activity"/>
    <property type="evidence" value="ECO:0007669"/>
    <property type="project" value="UniProtKB-UniRule"/>
</dbReference>
<evidence type="ECO:0000313" key="12">
    <source>
        <dbReference type="EMBL" id="ACM23978.1"/>
    </source>
</evidence>
<dbReference type="InterPro" id="IPR006847">
    <property type="entry name" value="IF2_N"/>
</dbReference>
<dbReference type="Gene3D" id="3.40.50.300">
    <property type="entry name" value="P-loop containing nucleotide triphosphate hydrolases"/>
    <property type="match status" value="1"/>
</dbReference>
<keyword evidence="10" id="KW-0175">Coiled coil</keyword>
<dbReference type="InterPro" id="IPR000178">
    <property type="entry name" value="TF_IF2_bacterial-like"/>
</dbReference>
<comment type="subcellular location">
    <subcellularLocation>
        <location evidence="8">Cytoplasm</location>
    </subcellularLocation>
</comment>